<evidence type="ECO:0000313" key="2">
    <source>
        <dbReference type="EMBL" id="UTF53056.1"/>
    </source>
</evidence>
<dbReference type="GO" id="GO:0005886">
    <property type="term" value="C:plasma membrane"/>
    <property type="evidence" value="ECO:0007669"/>
    <property type="project" value="UniProtKB-SubCell"/>
</dbReference>
<name>A0A9E7N938_9EURY</name>
<dbReference type="PANTHER" id="PTHR37305">
    <property type="entry name" value="INTEGRAL MEMBRANE PROTEIN-RELATED"/>
    <property type="match status" value="1"/>
</dbReference>
<feature type="transmembrane region" description="Helical" evidence="1">
    <location>
        <begin position="74"/>
        <end position="96"/>
    </location>
</feature>
<feature type="transmembrane region" description="Helical" evidence="1">
    <location>
        <begin position="16"/>
        <end position="34"/>
    </location>
</feature>
<keyword evidence="1" id="KW-1133">Transmembrane helix</keyword>
<accession>A0A9E7N938</accession>
<dbReference type="AlphaFoldDB" id="A0A9E7N938"/>
<feature type="transmembrane region" description="Helical" evidence="1">
    <location>
        <begin position="235"/>
        <end position="256"/>
    </location>
</feature>
<keyword evidence="1" id="KW-0472">Membrane</keyword>
<organism evidence="2 3">
    <name type="scientific">Natronosalvus rutilus</name>
    <dbReference type="NCBI Taxonomy" id="2953753"/>
    <lineage>
        <taxon>Archaea</taxon>
        <taxon>Methanobacteriati</taxon>
        <taxon>Methanobacteriota</taxon>
        <taxon>Stenosarchaea group</taxon>
        <taxon>Halobacteria</taxon>
        <taxon>Halobacteriales</taxon>
        <taxon>Natrialbaceae</taxon>
        <taxon>Natronosalvus</taxon>
    </lineage>
</organism>
<gene>
    <name evidence="2" type="ORF">NGM29_14935</name>
</gene>
<keyword evidence="3" id="KW-1185">Reference proteome</keyword>
<feature type="transmembrane region" description="Helical" evidence="1">
    <location>
        <begin position="193"/>
        <end position="215"/>
    </location>
</feature>
<dbReference type="Proteomes" id="UP001056855">
    <property type="component" value="Chromosome"/>
</dbReference>
<feature type="transmembrane region" description="Helical" evidence="1">
    <location>
        <begin position="156"/>
        <end position="181"/>
    </location>
</feature>
<proteinExistence type="predicted"/>
<dbReference type="GeneID" id="73291367"/>
<sequence>MFEFLRYEARKRVKGSLYLSLGMIALAAMIVWVYPSFRDSFQEDELLDAYPPQILQLFDVETMASLEGFLAFEFYVFGWVILLGLYLAYSAAGLIADDVDRGRMDTILAMPVSRPQLVVEKFAALAVPIVTVNLLLPPVILAGGWLIDESLSVADVFAVHLLSIPYLFACAGIGLCCSVVFDRVGIAQRAALGITFGIFLAESLLEGTGYEFLGAVVPMRYYDPNNILLQGEYDFVGVAILVAITLVLVLASSAWFTRKDV</sequence>
<reference evidence="2" key="1">
    <citation type="submission" date="2022-06" db="EMBL/GenBank/DDBJ databases">
        <title>Diverse halophilic archaea isolated from saline environments.</title>
        <authorList>
            <person name="Cui H.-L."/>
        </authorList>
    </citation>
    <scope>NUCLEOTIDE SEQUENCE</scope>
    <source>
        <strain evidence="2">WLHS1</strain>
    </source>
</reference>
<dbReference type="KEGG" id="sawl:NGM29_14935"/>
<dbReference type="EMBL" id="CP100355">
    <property type="protein sequence ID" value="UTF53056.1"/>
    <property type="molecule type" value="Genomic_DNA"/>
</dbReference>
<feature type="transmembrane region" description="Helical" evidence="1">
    <location>
        <begin position="117"/>
        <end position="136"/>
    </location>
</feature>
<dbReference type="RefSeq" id="WP_254157191.1">
    <property type="nucleotide sequence ID" value="NZ_CP100355.1"/>
</dbReference>
<evidence type="ECO:0000313" key="3">
    <source>
        <dbReference type="Proteomes" id="UP001056855"/>
    </source>
</evidence>
<protein>
    <submittedName>
        <fullName evidence="2">ABC transporter permease</fullName>
    </submittedName>
</protein>
<dbReference type="PANTHER" id="PTHR37305:SF1">
    <property type="entry name" value="MEMBRANE PROTEIN"/>
    <property type="match status" value="1"/>
</dbReference>
<dbReference type="GO" id="GO:0140359">
    <property type="term" value="F:ABC-type transporter activity"/>
    <property type="evidence" value="ECO:0007669"/>
    <property type="project" value="InterPro"/>
</dbReference>
<keyword evidence="1" id="KW-0812">Transmembrane</keyword>
<dbReference type="Pfam" id="PF12679">
    <property type="entry name" value="ABC2_membrane_2"/>
    <property type="match status" value="1"/>
</dbReference>
<evidence type="ECO:0000256" key="1">
    <source>
        <dbReference type="SAM" id="Phobius"/>
    </source>
</evidence>